<evidence type="ECO:0000256" key="1">
    <source>
        <dbReference type="SAM" id="Coils"/>
    </source>
</evidence>
<proteinExistence type="predicted"/>
<dbReference type="Proteomes" id="UP001152798">
    <property type="component" value="Chromosome 2"/>
</dbReference>
<protein>
    <recommendedName>
        <fullName evidence="3">Ras association domain-containing protein</fullName>
    </recommendedName>
</protein>
<keyword evidence="5" id="KW-1185">Reference proteome</keyword>
<dbReference type="OrthoDB" id="10034447at2759"/>
<feature type="coiled-coil region" evidence="1">
    <location>
        <begin position="204"/>
        <end position="292"/>
    </location>
</feature>
<reference evidence="4" key="1">
    <citation type="submission" date="2022-01" db="EMBL/GenBank/DDBJ databases">
        <authorList>
            <person name="King R."/>
        </authorList>
    </citation>
    <scope>NUCLEOTIDE SEQUENCE</scope>
</reference>
<feature type="compositionally biased region" description="Basic residues" evidence="2">
    <location>
        <begin position="89"/>
        <end position="106"/>
    </location>
</feature>
<gene>
    <name evidence="4" type="ORF">NEZAVI_LOCUS3902</name>
</gene>
<feature type="compositionally biased region" description="Basic and acidic residues" evidence="2">
    <location>
        <begin position="78"/>
        <end position="88"/>
    </location>
</feature>
<dbReference type="PANTHER" id="PTHR15286">
    <property type="entry name" value="RAS-ASSOCIATING DOMAIN CONTAINING PROTEIN"/>
    <property type="match status" value="1"/>
</dbReference>
<feature type="domain" description="Ras association" evidence="3">
    <location>
        <begin position="17"/>
        <end position="76"/>
    </location>
</feature>
<evidence type="ECO:0000313" key="5">
    <source>
        <dbReference type="Proteomes" id="UP001152798"/>
    </source>
</evidence>
<evidence type="ECO:0000313" key="4">
    <source>
        <dbReference type="EMBL" id="CAH1393193.1"/>
    </source>
</evidence>
<dbReference type="InterPro" id="IPR033593">
    <property type="entry name" value="N-RASSF"/>
</dbReference>
<dbReference type="Gene3D" id="3.10.20.90">
    <property type="entry name" value="Phosphatidylinositol 3-kinase Catalytic Subunit, Chain A, domain 1"/>
    <property type="match status" value="1"/>
</dbReference>
<dbReference type="Pfam" id="PF21712">
    <property type="entry name" value="RASSF8-10_RA"/>
    <property type="match status" value="1"/>
</dbReference>
<evidence type="ECO:0000259" key="3">
    <source>
        <dbReference type="Pfam" id="PF21712"/>
    </source>
</evidence>
<dbReference type="PANTHER" id="PTHR15286:SF1">
    <property type="entry name" value="FI07216P"/>
    <property type="match status" value="1"/>
</dbReference>
<organism evidence="4 5">
    <name type="scientific">Nezara viridula</name>
    <name type="common">Southern green stink bug</name>
    <name type="synonym">Cimex viridulus</name>
    <dbReference type="NCBI Taxonomy" id="85310"/>
    <lineage>
        <taxon>Eukaryota</taxon>
        <taxon>Metazoa</taxon>
        <taxon>Ecdysozoa</taxon>
        <taxon>Arthropoda</taxon>
        <taxon>Hexapoda</taxon>
        <taxon>Insecta</taxon>
        <taxon>Pterygota</taxon>
        <taxon>Neoptera</taxon>
        <taxon>Paraneoptera</taxon>
        <taxon>Hemiptera</taxon>
        <taxon>Heteroptera</taxon>
        <taxon>Panheteroptera</taxon>
        <taxon>Pentatomomorpha</taxon>
        <taxon>Pentatomoidea</taxon>
        <taxon>Pentatomidae</taxon>
        <taxon>Pentatominae</taxon>
        <taxon>Nezara</taxon>
    </lineage>
</organism>
<dbReference type="AlphaFoldDB" id="A0A9P0H0V0"/>
<name>A0A9P0H0V0_NEZVI</name>
<dbReference type="InterPro" id="IPR048945">
    <property type="entry name" value="RASSF8/10_RA"/>
</dbReference>
<feature type="region of interest" description="Disordered" evidence="2">
    <location>
        <begin position="78"/>
        <end position="109"/>
    </location>
</feature>
<sequence>MDLPVWVNGEQLWIKGVEKKTTCDDIIKVLLGQEYEEYSLYEKWKGVERKLRGVSKVWKIWKEWGDAQDEVKLTLKRAQERDGRESPRLKSRSRHRKSEHGHRRSNSKPQSIELLLKLILIQGETIQNQLKKLKEKEEEIRQIEEDKHKERVNALGSNYLLDSYFEKETDSGMVTEYPSENTPPEEEKEYDPNIRTKLELWEKIAKLNRKIEKEEETLVKLFVALREFGENEVIKELKRLRIESDRFNKELESNKENLVVIENTLSERKKYLQNLYTELEESEQETVRLLEIIQSYSCVPQNISCWIDGENGRDCILDAIV</sequence>
<accession>A0A9P0H0V0</accession>
<feature type="coiled-coil region" evidence="1">
    <location>
        <begin position="123"/>
        <end position="153"/>
    </location>
</feature>
<dbReference type="EMBL" id="OV725078">
    <property type="protein sequence ID" value="CAH1393193.1"/>
    <property type="molecule type" value="Genomic_DNA"/>
</dbReference>
<evidence type="ECO:0000256" key="2">
    <source>
        <dbReference type="SAM" id="MobiDB-lite"/>
    </source>
</evidence>
<dbReference type="SUPFAM" id="SSF54236">
    <property type="entry name" value="Ubiquitin-like"/>
    <property type="match status" value="1"/>
</dbReference>
<keyword evidence="1" id="KW-0175">Coiled coil</keyword>
<dbReference type="InterPro" id="IPR029071">
    <property type="entry name" value="Ubiquitin-like_domsf"/>
</dbReference>